<reference evidence="1 2" key="1">
    <citation type="submission" date="2018-11" db="EMBL/GenBank/DDBJ databases">
        <authorList>
            <consortium name="Pathogen Informatics"/>
        </authorList>
    </citation>
    <scope>NUCLEOTIDE SEQUENCE [LARGE SCALE GENOMIC DNA]</scope>
</reference>
<dbReference type="AlphaFoldDB" id="A0A183FSB4"/>
<protein>
    <submittedName>
        <fullName evidence="3">Integrase</fullName>
    </submittedName>
</protein>
<evidence type="ECO:0000313" key="1">
    <source>
        <dbReference type="EMBL" id="VDO86441.1"/>
    </source>
</evidence>
<evidence type="ECO:0000313" key="3">
    <source>
        <dbReference type="WBParaSite" id="HPBE_0001081501-mRNA-1"/>
    </source>
</evidence>
<reference evidence="3" key="2">
    <citation type="submission" date="2019-09" db="UniProtKB">
        <authorList>
            <consortium name="WormBaseParasite"/>
        </authorList>
    </citation>
    <scope>IDENTIFICATION</scope>
</reference>
<dbReference type="Proteomes" id="UP000050761">
    <property type="component" value="Unassembled WGS sequence"/>
</dbReference>
<gene>
    <name evidence="1" type="ORF">HPBE_LOCUS10816</name>
</gene>
<dbReference type="EMBL" id="UZAH01026891">
    <property type="protein sequence ID" value="VDO86441.1"/>
    <property type="molecule type" value="Genomic_DNA"/>
</dbReference>
<accession>A0A183FSB4</accession>
<proteinExistence type="predicted"/>
<sequence length="95" mass="10541">MLIAEKDRDLITREGVELPGDDALKYAGSAATSDGGFIHEINHRKLRTFKWRSTTGLLCDRKARVKVKAKDVLQSSSTDGIDLNAGLRQRKQSVD</sequence>
<name>A0A183FSB4_HELPZ</name>
<organism evidence="2 3">
    <name type="scientific">Heligmosomoides polygyrus</name>
    <name type="common">Parasitic roundworm</name>
    <dbReference type="NCBI Taxonomy" id="6339"/>
    <lineage>
        <taxon>Eukaryota</taxon>
        <taxon>Metazoa</taxon>
        <taxon>Ecdysozoa</taxon>
        <taxon>Nematoda</taxon>
        <taxon>Chromadorea</taxon>
        <taxon>Rhabditida</taxon>
        <taxon>Rhabditina</taxon>
        <taxon>Rhabditomorpha</taxon>
        <taxon>Strongyloidea</taxon>
        <taxon>Heligmosomidae</taxon>
        <taxon>Heligmosomoides</taxon>
    </lineage>
</organism>
<accession>A0A3P7YG92</accession>
<keyword evidence="2" id="KW-1185">Reference proteome</keyword>
<dbReference type="WBParaSite" id="HPBE_0001081501-mRNA-1">
    <property type="protein sequence ID" value="HPBE_0001081501-mRNA-1"/>
    <property type="gene ID" value="HPBE_0001081501"/>
</dbReference>
<evidence type="ECO:0000313" key="2">
    <source>
        <dbReference type="Proteomes" id="UP000050761"/>
    </source>
</evidence>